<dbReference type="AlphaFoldDB" id="C1E190"/>
<reference evidence="6 7" key="1">
    <citation type="journal article" date="2009" name="Science">
        <title>Green evolution and dynamic adaptations revealed by genomes of the marine picoeukaryotes Micromonas.</title>
        <authorList>
            <person name="Worden A.Z."/>
            <person name="Lee J.H."/>
            <person name="Mock T."/>
            <person name="Rouze P."/>
            <person name="Simmons M.P."/>
            <person name="Aerts A.L."/>
            <person name="Allen A.E."/>
            <person name="Cuvelier M.L."/>
            <person name="Derelle E."/>
            <person name="Everett M.V."/>
            <person name="Foulon E."/>
            <person name="Grimwood J."/>
            <person name="Gundlach H."/>
            <person name="Henrissat B."/>
            <person name="Napoli C."/>
            <person name="McDonald S.M."/>
            <person name="Parker M.S."/>
            <person name="Rombauts S."/>
            <person name="Salamov A."/>
            <person name="Von Dassow P."/>
            <person name="Badger J.H."/>
            <person name="Coutinho P.M."/>
            <person name="Demir E."/>
            <person name="Dubchak I."/>
            <person name="Gentemann C."/>
            <person name="Eikrem W."/>
            <person name="Gready J.E."/>
            <person name="John U."/>
            <person name="Lanier W."/>
            <person name="Lindquist E.A."/>
            <person name="Lucas S."/>
            <person name="Mayer K.F."/>
            <person name="Moreau H."/>
            <person name="Not F."/>
            <person name="Otillar R."/>
            <person name="Panaud O."/>
            <person name="Pangilinan J."/>
            <person name="Paulsen I."/>
            <person name="Piegu B."/>
            <person name="Poliakov A."/>
            <person name="Robbens S."/>
            <person name="Schmutz J."/>
            <person name="Toulza E."/>
            <person name="Wyss T."/>
            <person name="Zelensky A."/>
            <person name="Zhou K."/>
            <person name="Armbrust E.V."/>
            <person name="Bhattacharya D."/>
            <person name="Goodenough U.W."/>
            <person name="Van de Peer Y."/>
            <person name="Grigoriev I.V."/>
        </authorList>
    </citation>
    <scope>NUCLEOTIDE SEQUENCE [LARGE SCALE GENOMIC DNA]</scope>
    <source>
        <strain evidence="7">RCC299 / NOUM17</strain>
    </source>
</reference>
<name>C1E190_MICCC</name>
<dbReference type="GO" id="GO:0046983">
    <property type="term" value="F:protein dimerization activity"/>
    <property type="evidence" value="ECO:0007669"/>
    <property type="project" value="InterPro"/>
</dbReference>
<keyword evidence="2" id="KW-0479">Metal-binding</keyword>
<dbReference type="CDD" id="cd18130">
    <property type="entry name" value="ASADH_C_arch_fung_like"/>
    <property type="match status" value="1"/>
</dbReference>
<dbReference type="GO" id="GO:0009088">
    <property type="term" value="P:threonine biosynthetic process"/>
    <property type="evidence" value="ECO:0007669"/>
    <property type="project" value="TreeGrafter"/>
</dbReference>
<dbReference type="InterPro" id="IPR036291">
    <property type="entry name" value="NAD(P)-bd_dom_sf"/>
</dbReference>
<proteinExistence type="inferred from homology"/>
<evidence type="ECO:0000256" key="2">
    <source>
        <dbReference type="ARBA" id="ARBA00022723"/>
    </source>
</evidence>
<evidence type="ECO:0000256" key="3">
    <source>
        <dbReference type="ARBA" id="ARBA00022771"/>
    </source>
</evidence>
<dbReference type="SUPFAM" id="SSF57850">
    <property type="entry name" value="RING/U-box"/>
    <property type="match status" value="1"/>
</dbReference>
<dbReference type="InterPro" id="IPR051823">
    <property type="entry name" value="ASADH-related"/>
</dbReference>
<dbReference type="GO" id="GO:0004073">
    <property type="term" value="F:aspartate-semialdehyde dehydrogenase activity"/>
    <property type="evidence" value="ECO:0007669"/>
    <property type="project" value="TreeGrafter"/>
</dbReference>
<dbReference type="PROSITE" id="PS51292">
    <property type="entry name" value="ZF_RING_CH"/>
    <property type="match status" value="1"/>
</dbReference>
<dbReference type="Pfam" id="PF12906">
    <property type="entry name" value="RINGv"/>
    <property type="match status" value="1"/>
</dbReference>
<dbReference type="EMBL" id="CP001324">
    <property type="protein sequence ID" value="ACO62129.1"/>
    <property type="molecule type" value="Genomic_DNA"/>
</dbReference>
<dbReference type="GO" id="GO:0009086">
    <property type="term" value="P:methionine biosynthetic process"/>
    <property type="evidence" value="ECO:0007669"/>
    <property type="project" value="TreeGrafter"/>
</dbReference>
<dbReference type="SMART" id="SM00744">
    <property type="entry name" value="RINGv"/>
    <property type="match status" value="1"/>
</dbReference>
<protein>
    <recommendedName>
        <fullName evidence="5">RING-CH-type domain-containing protein</fullName>
    </recommendedName>
</protein>
<dbReference type="STRING" id="296587.C1E190"/>
<dbReference type="Gene3D" id="3.30.360.10">
    <property type="entry name" value="Dihydrodipicolinate Reductase, domain 2"/>
    <property type="match status" value="1"/>
</dbReference>
<feature type="domain" description="RING-CH-type" evidence="5">
    <location>
        <begin position="8"/>
        <end position="81"/>
    </location>
</feature>
<dbReference type="Proteomes" id="UP000002009">
    <property type="component" value="Chromosome 3"/>
</dbReference>
<dbReference type="eggNOG" id="KOG4777">
    <property type="taxonomic scope" value="Eukaryota"/>
</dbReference>
<dbReference type="SUPFAM" id="SSF55347">
    <property type="entry name" value="Glyceraldehyde-3-phosphate dehydrogenase-like, C-terminal domain"/>
    <property type="match status" value="1"/>
</dbReference>
<evidence type="ECO:0000313" key="6">
    <source>
        <dbReference type="EMBL" id="ACO62129.1"/>
    </source>
</evidence>
<evidence type="ECO:0000259" key="5">
    <source>
        <dbReference type="PROSITE" id="PS51292"/>
    </source>
</evidence>
<dbReference type="OrthoDB" id="1894490at2759"/>
<keyword evidence="3" id="KW-0863">Zinc-finger</keyword>
<dbReference type="InParanoid" id="C1E190"/>
<gene>
    <name evidence="6" type="ORF">MICPUN_105259</name>
</gene>
<dbReference type="Pfam" id="PF02774">
    <property type="entry name" value="Semialdhyde_dhC"/>
    <property type="match status" value="1"/>
</dbReference>
<evidence type="ECO:0000256" key="1">
    <source>
        <dbReference type="ARBA" id="ARBA00010584"/>
    </source>
</evidence>
<dbReference type="SUPFAM" id="SSF51735">
    <property type="entry name" value="NAD(P)-binding Rossmann-fold domains"/>
    <property type="match status" value="1"/>
</dbReference>
<dbReference type="GO" id="GO:0051287">
    <property type="term" value="F:NAD binding"/>
    <property type="evidence" value="ECO:0007669"/>
    <property type="project" value="InterPro"/>
</dbReference>
<keyword evidence="4" id="KW-0862">Zinc</keyword>
<organism evidence="6 7">
    <name type="scientific">Micromonas commoda (strain RCC299 / NOUM17 / CCMP2709)</name>
    <name type="common">Picoplanktonic green alga</name>
    <dbReference type="NCBI Taxonomy" id="296587"/>
    <lineage>
        <taxon>Eukaryota</taxon>
        <taxon>Viridiplantae</taxon>
        <taxon>Chlorophyta</taxon>
        <taxon>Mamiellophyceae</taxon>
        <taxon>Mamiellales</taxon>
        <taxon>Mamiellaceae</taxon>
        <taxon>Micromonas</taxon>
    </lineage>
</organism>
<dbReference type="Gene3D" id="3.30.40.10">
    <property type="entry name" value="Zinc/RING finger domain, C3HC4 (zinc finger)"/>
    <property type="match status" value="1"/>
</dbReference>
<dbReference type="PANTHER" id="PTHR46718">
    <property type="entry name" value="ASPARTATE-SEMIALDEHYDE DEHYDROGENASE"/>
    <property type="match status" value="1"/>
</dbReference>
<dbReference type="RefSeq" id="XP_002500871.1">
    <property type="nucleotide sequence ID" value="XM_002500825.1"/>
</dbReference>
<dbReference type="KEGG" id="mis:MICPUN_105259"/>
<dbReference type="GeneID" id="8241630"/>
<comment type="similarity">
    <text evidence="1">Belongs to the aspartate-semialdehyde dehydrogenase family.</text>
</comment>
<dbReference type="SMART" id="SM00859">
    <property type="entry name" value="Semialdhyde_dh"/>
    <property type="match status" value="1"/>
</dbReference>
<dbReference type="InterPro" id="IPR000534">
    <property type="entry name" value="Semialdehyde_DH_NAD-bd"/>
</dbReference>
<evidence type="ECO:0000256" key="4">
    <source>
        <dbReference type="ARBA" id="ARBA00022833"/>
    </source>
</evidence>
<dbReference type="InterPro" id="IPR011016">
    <property type="entry name" value="Znf_RING-CH"/>
</dbReference>
<dbReference type="InterPro" id="IPR012280">
    <property type="entry name" value="Semialdhyde_DH_dimer_dom"/>
</dbReference>
<evidence type="ECO:0000313" key="7">
    <source>
        <dbReference type="Proteomes" id="UP000002009"/>
    </source>
</evidence>
<dbReference type="InterPro" id="IPR013083">
    <property type="entry name" value="Znf_RING/FYVE/PHD"/>
</dbReference>
<dbReference type="Gene3D" id="3.40.50.720">
    <property type="entry name" value="NAD(P)-binding Rossmann-like Domain"/>
    <property type="match status" value="1"/>
</dbReference>
<sequence>MHSSSSGELETQRPVCRICWENTCEVNGSEEFLSPTPCSCRDERSNVHQACLERWILEARSQGRFDAGTICHACGDHYSHPALSLTVLSDEAVRDAKISTASGGGEGVDHREPLAIIGGTGYVGRSLALHLLGHPTFRLGAIVGSSATVGKPFSAVFEKKEEALAEHYGADLWKPMDFPTELMSARVCGVEDVIERGECRTALSFIAPEHGEIEDRLAAAGIKVFSISPHARFDPSNPLSVPEANPEVLKDAVDKAAGEGFEGDCHSLVKSPNCVTCGVVVALKALDAAFGVEDVSVTTFQSLSGRGDAKYPRDVVMGNVYPLHGTVERTGEYQHGELKRIMPDVKRVSVAAYRVPVQRGHLVDVRVRFRCETKPTARAVERALSSFDPLRDVPLPSKPRRVIYVKPLDEEETGPRIGTPRPKDDHEYEGGMSVCVGNVVCEDELYDVRFCLVVNNVVRGAWGAALLNAEYWHWLKGRKTAAPGEEPAAPSAAARIEC</sequence>
<keyword evidence="7" id="KW-1185">Reference proteome</keyword>
<dbReference type="GO" id="GO:0008270">
    <property type="term" value="F:zinc ion binding"/>
    <property type="evidence" value="ECO:0007669"/>
    <property type="project" value="UniProtKB-KW"/>
</dbReference>
<dbReference type="PANTHER" id="PTHR46718:SF1">
    <property type="entry name" value="ASPARTATE-SEMIALDEHYDE DEHYDROGENASE"/>
    <property type="match status" value="1"/>
</dbReference>
<accession>C1E190</accession>
<dbReference type="OMA" id="MSVCVGN"/>